<sequence>MQTIANHSEELAQQRTAESLYRKMQVMQHQRAAVQASGLPALRRLVNTAQGNSSQSAVVGRFLLGLYNAPTFPFTLTELRALDQELHSDCMAVLMMDWSPEREVHEMIEGGHYIFQSLVARWGDRS</sequence>
<dbReference type="Pfam" id="PF24720">
    <property type="entry name" value="DUF7673"/>
    <property type="match status" value="1"/>
</dbReference>
<protein>
    <recommendedName>
        <fullName evidence="1">DUF7673 domain-containing protein</fullName>
    </recommendedName>
</protein>
<dbReference type="InterPro" id="IPR056090">
    <property type="entry name" value="DUF7673"/>
</dbReference>
<feature type="domain" description="DUF7673" evidence="1">
    <location>
        <begin position="40"/>
        <end position="123"/>
    </location>
</feature>
<name>A0A0F9VVM7_9ZZZZ</name>
<gene>
    <name evidence="2" type="ORF">LCGC14_0089120</name>
</gene>
<reference evidence="2" key="1">
    <citation type="journal article" date="2015" name="Nature">
        <title>Complex archaea that bridge the gap between prokaryotes and eukaryotes.</title>
        <authorList>
            <person name="Spang A."/>
            <person name="Saw J.H."/>
            <person name="Jorgensen S.L."/>
            <person name="Zaremba-Niedzwiedzka K."/>
            <person name="Martijn J."/>
            <person name="Lind A.E."/>
            <person name="van Eijk R."/>
            <person name="Schleper C."/>
            <person name="Guy L."/>
            <person name="Ettema T.J."/>
        </authorList>
    </citation>
    <scope>NUCLEOTIDE SEQUENCE</scope>
</reference>
<organism evidence="2">
    <name type="scientific">marine sediment metagenome</name>
    <dbReference type="NCBI Taxonomy" id="412755"/>
    <lineage>
        <taxon>unclassified sequences</taxon>
        <taxon>metagenomes</taxon>
        <taxon>ecological metagenomes</taxon>
    </lineage>
</organism>
<comment type="caution">
    <text evidence="2">The sequence shown here is derived from an EMBL/GenBank/DDBJ whole genome shotgun (WGS) entry which is preliminary data.</text>
</comment>
<evidence type="ECO:0000313" key="2">
    <source>
        <dbReference type="EMBL" id="KKO04018.1"/>
    </source>
</evidence>
<evidence type="ECO:0000259" key="1">
    <source>
        <dbReference type="Pfam" id="PF24720"/>
    </source>
</evidence>
<dbReference type="AlphaFoldDB" id="A0A0F9VVM7"/>
<accession>A0A0F9VVM7</accession>
<proteinExistence type="predicted"/>
<dbReference type="EMBL" id="LAZR01000024">
    <property type="protein sequence ID" value="KKO04018.1"/>
    <property type="molecule type" value="Genomic_DNA"/>
</dbReference>